<evidence type="ECO:0000256" key="1">
    <source>
        <dbReference type="ARBA" id="ARBA00004117"/>
    </source>
</evidence>
<evidence type="ECO:0000256" key="3">
    <source>
        <dbReference type="ARBA" id="ARBA00010299"/>
    </source>
</evidence>
<evidence type="ECO:0000313" key="14">
    <source>
        <dbReference type="EMBL" id="MBL0424884.1"/>
    </source>
</evidence>
<keyword evidence="14" id="KW-0282">Flagellum</keyword>
<sequence>MAATPSAAATEEDGLHAGAILLLALGEDCAADVFRHLTPKEVQRLGERMARLTTVADAQFDEVLARFHGSVDSQRSLVSDTGAYVSNVLKLALGEDKAGLLIDRIVQGRDVSGIESLKWMDASAIAELIRNEHPQIVASILVHLDRDHASGVLSAFDERLRNDVLLRIATLDGIQPNALKELNDVLSKVLAGGDRVRKAPLGGTKTAAEILNFLGAGVEAAALAAIRAGDPDLAQKIEEQMFTFADLLKLDNKSMQRLLREVGGDTLVVALKGAEPEMREKVFANMSTRAAETLREDLESKGPVRLSDVEAQQKEILKLARRLADEREIMIGGGGDESFV</sequence>
<evidence type="ECO:0000259" key="13">
    <source>
        <dbReference type="Pfam" id="PF14842"/>
    </source>
</evidence>
<feature type="domain" description="Flagellar motor switch protein FliG C-terminal" evidence="11">
    <location>
        <begin position="225"/>
        <end position="331"/>
    </location>
</feature>
<protein>
    <recommendedName>
        <fullName evidence="4">Flagellar motor switch protein FliG</fullName>
    </recommendedName>
</protein>
<reference evidence="14 15" key="1">
    <citation type="journal article" date="2017" name="Int. J. Syst. Evol. Microbiol.">
        <title>Ramlibacter alkalitolerans sp. nov., alkali-tolerant bacterium isolated from soil of ginseng.</title>
        <authorList>
            <person name="Lee D.H."/>
            <person name="Cha C.J."/>
        </authorList>
    </citation>
    <scope>NUCLEOTIDE SEQUENCE [LARGE SCALE GENOMIC DNA]</scope>
    <source>
        <strain evidence="14 15">KACC 19305</strain>
    </source>
</reference>
<dbReference type="Pfam" id="PF14842">
    <property type="entry name" value="FliG_N"/>
    <property type="match status" value="1"/>
</dbReference>
<evidence type="ECO:0000256" key="5">
    <source>
        <dbReference type="ARBA" id="ARBA00022475"/>
    </source>
</evidence>
<dbReference type="Proteomes" id="UP000622707">
    <property type="component" value="Unassembled WGS sequence"/>
</dbReference>
<evidence type="ECO:0000256" key="6">
    <source>
        <dbReference type="ARBA" id="ARBA00022500"/>
    </source>
</evidence>
<proteinExistence type="inferred from homology"/>
<dbReference type="Pfam" id="PF14841">
    <property type="entry name" value="FliG_M"/>
    <property type="match status" value="1"/>
</dbReference>
<keyword evidence="15" id="KW-1185">Reference proteome</keyword>
<evidence type="ECO:0000256" key="8">
    <source>
        <dbReference type="ARBA" id="ARBA00023136"/>
    </source>
</evidence>
<keyword evidence="5" id="KW-1003">Cell membrane</keyword>
<evidence type="ECO:0000256" key="10">
    <source>
        <dbReference type="ARBA" id="ARBA00025598"/>
    </source>
</evidence>
<comment type="caution">
    <text evidence="14">The sequence shown here is derived from an EMBL/GenBank/DDBJ whole genome shotgun (WGS) entry which is preliminary data.</text>
</comment>
<accession>A0ABS1JL14</accession>
<comment type="function">
    <text evidence="10">FliG is one of three proteins (FliG, FliN, FliM) that forms the rotor-mounted switch complex (C ring), located at the base of the basal body. This complex interacts with the CheY and CheZ chemotaxis proteins, in addition to contacting components of the motor that determine the direction of flagellar rotation.</text>
</comment>
<keyword evidence="9" id="KW-0975">Bacterial flagellum</keyword>
<evidence type="ECO:0000256" key="7">
    <source>
        <dbReference type="ARBA" id="ARBA00022779"/>
    </source>
</evidence>
<keyword evidence="14" id="KW-0966">Cell projection</keyword>
<dbReference type="InterPro" id="IPR023087">
    <property type="entry name" value="Flg_Motor_Flig_C"/>
</dbReference>
<evidence type="ECO:0000313" key="15">
    <source>
        <dbReference type="Proteomes" id="UP000622707"/>
    </source>
</evidence>
<dbReference type="NCBIfam" id="TIGR00207">
    <property type="entry name" value="fliG"/>
    <property type="match status" value="1"/>
</dbReference>
<dbReference type="PANTHER" id="PTHR30534">
    <property type="entry name" value="FLAGELLAR MOTOR SWITCH PROTEIN FLIG"/>
    <property type="match status" value="1"/>
</dbReference>
<dbReference type="InterPro" id="IPR000090">
    <property type="entry name" value="Flg_Motor_Flig"/>
</dbReference>
<evidence type="ECO:0000259" key="11">
    <source>
        <dbReference type="Pfam" id="PF01706"/>
    </source>
</evidence>
<dbReference type="InterPro" id="IPR032779">
    <property type="entry name" value="FliG_M"/>
</dbReference>
<dbReference type="InterPro" id="IPR028263">
    <property type="entry name" value="FliG_N"/>
</dbReference>
<dbReference type="PANTHER" id="PTHR30534:SF0">
    <property type="entry name" value="FLAGELLAR MOTOR SWITCH PROTEIN FLIG"/>
    <property type="match status" value="1"/>
</dbReference>
<dbReference type="PIRSF" id="PIRSF003161">
    <property type="entry name" value="FliG"/>
    <property type="match status" value="1"/>
</dbReference>
<dbReference type="EMBL" id="JAEQND010000003">
    <property type="protein sequence ID" value="MBL0424884.1"/>
    <property type="molecule type" value="Genomic_DNA"/>
</dbReference>
<evidence type="ECO:0000256" key="2">
    <source>
        <dbReference type="ARBA" id="ARBA00004413"/>
    </source>
</evidence>
<organism evidence="14 15">
    <name type="scientific">Ramlibacter alkalitolerans</name>
    <dbReference type="NCBI Taxonomy" id="2039631"/>
    <lineage>
        <taxon>Bacteria</taxon>
        <taxon>Pseudomonadati</taxon>
        <taxon>Pseudomonadota</taxon>
        <taxon>Betaproteobacteria</taxon>
        <taxon>Burkholderiales</taxon>
        <taxon>Comamonadaceae</taxon>
        <taxon>Ramlibacter</taxon>
    </lineage>
</organism>
<name>A0ABS1JL14_9BURK</name>
<comment type="similarity">
    <text evidence="3">Belongs to the FliG family.</text>
</comment>
<keyword evidence="7" id="KW-0283">Flagellar rotation</keyword>
<evidence type="ECO:0000256" key="9">
    <source>
        <dbReference type="ARBA" id="ARBA00023143"/>
    </source>
</evidence>
<dbReference type="RefSeq" id="WP_201688111.1">
    <property type="nucleotide sequence ID" value="NZ_JAEQND010000003.1"/>
</dbReference>
<evidence type="ECO:0000259" key="12">
    <source>
        <dbReference type="Pfam" id="PF14841"/>
    </source>
</evidence>
<dbReference type="SUPFAM" id="SSF48029">
    <property type="entry name" value="FliG"/>
    <property type="match status" value="2"/>
</dbReference>
<feature type="domain" description="Flagellar motor switch protein FliG N-terminal" evidence="13">
    <location>
        <begin position="16"/>
        <end position="112"/>
    </location>
</feature>
<dbReference type="Gene3D" id="1.10.220.30">
    <property type="match status" value="3"/>
</dbReference>
<dbReference type="PRINTS" id="PR00954">
    <property type="entry name" value="FLGMOTORFLIG"/>
</dbReference>
<comment type="subcellular location">
    <subcellularLocation>
        <location evidence="1">Bacterial flagellum basal body</location>
    </subcellularLocation>
    <subcellularLocation>
        <location evidence="2">Cell membrane</location>
        <topology evidence="2">Peripheral membrane protein</topology>
        <orientation evidence="2">Cytoplasmic side</orientation>
    </subcellularLocation>
</comment>
<evidence type="ECO:0000256" key="4">
    <source>
        <dbReference type="ARBA" id="ARBA00021870"/>
    </source>
</evidence>
<dbReference type="InterPro" id="IPR011002">
    <property type="entry name" value="FliG_a-hlx"/>
</dbReference>
<gene>
    <name evidence="14" type="primary">fliG</name>
    <name evidence="14" type="ORF">JI746_07175</name>
</gene>
<keyword evidence="6" id="KW-0145">Chemotaxis</keyword>
<feature type="domain" description="Flagellar motor switch protein FliG middle" evidence="12">
    <location>
        <begin position="123"/>
        <end position="191"/>
    </location>
</feature>
<keyword evidence="14" id="KW-0969">Cilium</keyword>
<dbReference type="Pfam" id="PF01706">
    <property type="entry name" value="FliG_C"/>
    <property type="match status" value="1"/>
</dbReference>
<keyword evidence="8" id="KW-0472">Membrane</keyword>